<keyword evidence="6" id="KW-0255">Endonuclease</keyword>
<evidence type="ECO:0000256" key="3">
    <source>
        <dbReference type="ARBA" id="ARBA00023125"/>
    </source>
</evidence>
<keyword evidence="3" id="KW-0238">DNA-binding</keyword>
<keyword evidence="2" id="KW-0680">Restriction system</keyword>
<keyword evidence="6" id="KW-0378">Hydrolase</keyword>
<feature type="coiled-coil region" evidence="4">
    <location>
        <begin position="237"/>
        <end position="264"/>
    </location>
</feature>
<evidence type="ECO:0000313" key="6">
    <source>
        <dbReference type="EMBL" id="MBZ5961756.1"/>
    </source>
</evidence>
<gene>
    <name evidence="6" type="ORF">KIJ12_01010</name>
</gene>
<protein>
    <submittedName>
        <fullName evidence="6">Restriction endonuclease subunit S</fullName>
    </submittedName>
</protein>
<dbReference type="PANTHER" id="PTHR30408">
    <property type="entry name" value="TYPE-1 RESTRICTION ENZYME ECOKI SPECIFICITY PROTEIN"/>
    <property type="match status" value="1"/>
</dbReference>
<evidence type="ECO:0000313" key="7">
    <source>
        <dbReference type="Proteomes" id="UP000752647"/>
    </source>
</evidence>
<keyword evidence="6" id="KW-0540">Nuclease</keyword>
<dbReference type="SUPFAM" id="SSF116734">
    <property type="entry name" value="DNA methylase specificity domain"/>
    <property type="match status" value="2"/>
</dbReference>
<keyword evidence="4" id="KW-0175">Coiled coil</keyword>
<feature type="domain" description="Type I restriction modification DNA specificity" evidence="5">
    <location>
        <begin position="1"/>
        <end position="56"/>
    </location>
</feature>
<dbReference type="AlphaFoldDB" id="A0A9Q3XTJ6"/>
<comment type="similarity">
    <text evidence="1">Belongs to the type-I restriction system S methylase family.</text>
</comment>
<sequence>MKSFASSGTMQIVNKSEFSKLQLQYPILEEQQKIGTFFQQLDDLITLHQRKLSDVKKLKAGLLQKMFPKNGETVPEVRFPEFTNAWEQRKLGDLYKKNLERNKDQFKADKTISIASMRFKPEGNGASESSLSTYKVLREGDIAFEGHKSKQFSFGRFVVNDIGNGIMSPRFTTLRPSQQIPIKFWKQYINYEPIMKYPIVNSTKLGTMMNELVMNDFLKQTILVPSIAEQEIIGSFFKQLDNLITLHQRKLEHLQQQKKALLQQMFI</sequence>
<feature type="domain" description="Type I restriction modification DNA specificity" evidence="5">
    <location>
        <begin position="86"/>
        <end position="255"/>
    </location>
</feature>
<organism evidence="6 7">
    <name type="scientific">Leuconostoc gasicomitatum</name>
    <dbReference type="NCBI Taxonomy" id="115778"/>
    <lineage>
        <taxon>Bacteria</taxon>
        <taxon>Bacillati</taxon>
        <taxon>Bacillota</taxon>
        <taxon>Bacilli</taxon>
        <taxon>Lactobacillales</taxon>
        <taxon>Lactobacillaceae</taxon>
        <taxon>Leuconostoc</taxon>
        <taxon>Leuconostoc gelidum group</taxon>
    </lineage>
</organism>
<dbReference type="GO" id="GO:0004519">
    <property type="term" value="F:endonuclease activity"/>
    <property type="evidence" value="ECO:0007669"/>
    <property type="project" value="UniProtKB-KW"/>
</dbReference>
<reference evidence="6" key="1">
    <citation type="submission" date="2021-05" db="EMBL/GenBank/DDBJ databases">
        <title>Pangenome of Leuconostoc gelidum warrants species status for Leuconostoc gelidum subsp. gasicomitatum.</title>
        <authorList>
            <person name="Johansson P."/>
            <person name="Sade E."/>
            <person name="Hultman J."/>
            <person name="Auvinen P."/>
            <person name="Bjorkroth J."/>
        </authorList>
    </citation>
    <scope>NUCLEOTIDE SEQUENCE</scope>
    <source>
        <strain evidence="6">A.21.4</strain>
    </source>
</reference>
<dbReference type="RefSeq" id="WP_263432228.1">
    <property type="nucleotide sequence ID" value="NZ_JAHBFI010000001.1"/>
</dbReference>
<dbReference type="InterPro" id="IPR052021">
    <property type="entry name" value="Type-I_RS_S_subunit"/>
</dbReference>
<evidence type="ECO:0000259" key="5">
    <source>
        <dbReference type="Pfam" id="PF01420"/>
    </source>
</evidence>
<proteinExistence type="inferred from homology"/>
<dbReference type="Gene3D" id="3.90.220.20">
    <property type="entry name" value="DNA methylase specificity domains"/>
    <property type="match status" value="2"/>
</dbReference>
<dbReference type="InterPro" id="IPR044946">
    <property type="entry name" value="Restrct_endonuc_typeI_TRD_sf"/>
</dbReference>
<comment type="caution">
    <text evidence="6">The sequence shown here is derived from an EMBL/GenBank/DDBJ whole genome shotgun (WGS) entry which is preliminary data.</text>
</comment>
<name>A0A9Q3XTJ6_9LACO</name>
<dbReference type="Pfam" id="PF01420">
    <property type="entry name" value="Methylase_S"/>
    <property type="match status" value="2"/>
</dbReference>
<dbReference type="EMBL" id="JAHBFI010000001">
    <property type="protein sequence ID" value="MBZ5961756.1"/>
    <property type="molecule type" value="Genomic_DNA"/>
</dbReference>
<evidence type="ECO:0000256" key="4">
    <source>
        <dbReference type="SAM" id="Coils"/>
    </source>
</evidence>
<dbReference type="GO" id="GO:0003677">
    <property type="term" value="F:DNA binding"/>
    <property type="evidence" value="ECO:0007669"/>
    <property type="project" value="UniProtKB-KW"/>
</dbReference>
<dbReference type="PANTHER" id="PTHR30408:SF12">
    <property type="entry name" value="TYPE I RESTRICTION ENZYME MJAVIII SPECIFICITY SUBUNIT"/>
    <property type="match status" value="1"/>
</dbReference>
<dbReference type="GO" id="GO:0009307">
    <property type="term" value="P:DNA restriction-modification system"/>
    <property type="evidence" value="ECO:0007669"/>
    <property type="project" value="UniProtKB-KW"/>
</dbReference>
<dbReference type="Proteomes" id="UP000752647">
    <property type="component" value="Unassembled WGS sequence"/>
</dbReference>
<accession>A0A9Q3XTJ6</accession>
<evidence type="ECO:0000256" key="2">
    <source>
        <dbReference type="ARBA" id="ARBA00022747"/>
    </source>
</evidence>
<dbReference type="InterPro" id="IPR000055">
    <property type="entry name" value="Restrct_endonuc_typeI_TRD"/>
</dbReference>
<evidence type="ECO:0000256" key="1">
    <source>
        <dbReference type="ARBA" id="ARBA00010923"/>
    </source>
</evidence>